<reference evidence="4 5" key="1">
    <citation type="submission" date="2016-04" db="EMBL/GenBank/DDBJ databases">
        <title>Reclassification of Paraburkholderia panaciterrae (Farh et al. 2015) Dobritsa &amp; Samadpour 2016 as a later homotypic synonym of Paraburkholderia ginsengiterrae (Farh et al. 2015) Dobritsa &amp; Samadpour 2016.</title>
        <authorList>
            <person name="Dobritsa A.P."/>
            <person name="Kutumbaka K."/>
            <person name="Samadpour M."/>
        </authorList>
    </citation>
    <scope>NUCLEOTIDE SEQUENCE [LARGE SCALE GENOMIC DNA]</scope>
    <source>
        <strain evidence="3 5">DCY85</strain>
        <strain evidence="2 4">DCY85-1</strain>
    </source>
</reference>
<feature type="transmembrane region" description="Helical" evidence="1">
    <location>
        <begin position="59"/>
        <end position="78"/>
    </location>
</feature>
<proteinExistence type="predicted"/>
<feature type="transmembrane region" description="Helical" evidence="1">
    <location>
        <begin position="360"/>
        <end position="383"/>
    </location>
</feature>
<feature type="transmembrane region" description="Helical" evidence="1">
    <location>
        <begin position="84"/>
        <end position="106"/>
    </location>
</feature>
<dbReference type="EMBL" id="LXJZ01000253">
    <property type="protein sequence ID" value="OAJ51498.1"/>
    <property type="molecule type" value="Genomic_DNA"/>
</dbReference>
<accession>A0A1A9NC15</accession>
<organism evidence="3 5">
    <name type="scientific">Paraburkholderia ginsengiterrae</name>
    <dbReference type="NCBI Taxonomy" id="1462993"/>
    <lineage>
        <taxon>Bacteria</taxon>
        <taxon>Pseudomonadati</taxon>
        <taxon>Pseudomonadota</taxon>
        <taxon>Betaproteobacteria</taxon>
        <taxon>Burkholderiales</taxon>
        <taxon>Burkholderiaceae</taxon>
        <taxon>Paraburkholderia</taxon>
    </lineage>
</organism>
<keyword evidence="1" id="KW-0812">Transmembrane</keyword>
<keyword evidence="1" id="KW-0472">Membrane</keyword>
<dbReference type="STRING" id="1462993.A6V36_15855"/>
<evidence type="ECO:0000256" key="1">
    <source>
        <dbReference type="SAM" id="Phobius"/>
    </source>
</evidence>
<name>A0A1A9NC15_9BURK</name>
<dbReference type="AlphaFoldDB" id="A0A1A9NC15"/>
<dbReference type="EMBL" id="LXKA01000098">
    <property type="protein sequence ID" value="OAJ64512.1"/>
    <property type="molecule type" value="Genomic_DNA"/>
</dbReference>
<evidence type="ECO:0000313" key="4">
    <source>
        <dbReference type="Proteomes" id="UP000077961"/>
    </source>
</evidence>
<feature type="transmembrane region" description="Helical" evidence="1">
    <location>
        <begin position="323"/>
        <end position="348"/>
    </location>
</feature>
<dbReference type="Proteomes" id="UP000078116">
    <property type="component" value="Unassembled WGS sequence"/>
</dbReference>
<feature type="transmembrane region" description="Helical" evidence="1">
    <location>
        <begin position="113"/>
        <end position="133"/>
    </location>
</feature>
<evidence type="ECO:0000313" key="5">
    <source>
        <dbReference type="Proteomes" id="UP000078116"/>
    </source>
</evidence>
<feature type="transmembrane region" description="Helical" evidence="1">
    <location>
        <begin position="237"/>
        <end position="259"/>
    </location>
</feature>
<dbReference type="Proteomes" id="UP000077961">
    <property type="component" value="Unassembled WGS sequence"/>
</dbReference>
<feature type="transmembrane region" description="Helical" evidence="1">
    <location>
        <begin position="292"/>
        <end position="311"/>
    </location>
</feature>
<gene>
    <name evidence="2" type="ORF">A6V36_15855</name>
    <name evidence="3" type="ORF">A6V37_18795</name>
</gene>
<evidence type="ECO:0000313" key="2">
    <source>
        <dbReference type="EMBL" id="OAJ51498.1"/>
    </source>
</evidence>
<keyword evidence="4" id="KW-1185">Reference proteome</keyword>
<keyword evidence="1" id="KW-1133">Transmembrane helix</keyword>
<feature type="transmembrane region" description="Helical" evidence="1">
    <location>
        <begin position="35"/>
        <end position="52"/>
    </location>
</feature>
<evidence type="ECO:0000313" key="3">
    <source>
        <dbReference type="EMBL" id="OAJ64512.1"/>
    </source>
</evidence>
<sequence length="416" mass="45105">MGTLWTLIFFIGVVSDVMSGAIRYYTSLVGVPQAIYLPKMMMAACIVLIVFHRPKVSHLFVLMYFAMQACVSLLNGVAPSAVVFWAWTVLPMFFAFLAPPEAFAMLERPRARFAFLAVALVCMGGVLVNYFGYFNPLPWVGASTVVDGVAVHVTNSSYVGDTPRLPGFGRDSAAAGLMIGLLSTWLLPRFRSLVTASTLLAVAGLSIWATTNKTALVGLAVVIGIERFGKLGTIRRTALWAAAAALLLPFASFAITAAFNHSLFDGGTLSSFQDRFENTWPLLLQGMVRENLVWFGIGPGGFGAAATYYHGNFGFNVGYADNMALYTLANFGAVGVLIFAVLLSRILFSNGSGDRVAWTVLMFLLISGITTDIFESVGCLLFFGVAAKSLWLSTQGQRFPMRHGFVFPVRHRKSTL</sequence>
<protein>
    <submittedName>
        <fullName evidence="3">Uncharacterized protein</fullName>
    </submittedName>
</protein>
<feature type="transmembrane region" description="Helical" evidence="1">
    <location>
        <begin position="200"/>
        <end position="225"/>
    </location>
</feature>
<comment type="caution">
    <text evidence="3">The sequence shown here is derived from an EMBL/GenBank/DDBJ whole genome shotgun (WGS) entry which is preliminary data.</text>
</comment>